<evidence type="ECO:0000313" key="2">
    <source>
        <dbReference type="Proteomes" id="UP000031972"/>
    </source>
</evidence>
<accession>A0A0C2S2Y5</accession>
<dbReference type="EMBL" id="JXRR01000013">
    <property type="protein sequence ID" value="KIL48369.1"/>
    <property type="molecule type" value="Genomic_DNA"/>
</dbReference>
<keyword evidence="2" id="KW-1185">Reference proteome</keyword>
<protein>
    <submittedName>
        <fullName evidence="1">Uncharacterized protein</fullName>
    </submittedName>
</protein>
<name>A0A0C2S2Y5_9BACL</name>
<reference evidence="1 2" key="1">
    <citation type="submission" date="2015-01" db="EMBL/GenBank/DDBJ databases">
        <title>Jeotgalibacillus campisalis genome sequencing.</title>
        <authorList>
            <person name="Goh K.M."/>
            <person name="Chan K.-G."/>
            <person name="Yaakop A.S."/>
            <person name="Ee R."/>
            <person name="Gan H.M."/>
            <person name="Chan C.S."/>
        </authorList>
    </citation>
    <scope>NUCLEOTIDE SEQUENCE [LARGE SCALE GENOMIC DNA]</scope>
    <source>
        <strain evidence="1 2">SF-57</strain>
    </source>
</reference>
<sequence length="41" mass="4744">MDASPLKILIEMKIMNTLIRLHETHADDFEIFCHHPGVPTK</sequence>
<evidence type="ECO:0000313" key="1">
    <source>
        <dbReference type="EMBL" id="KIL48369.1"/>
    </source>
</evidence>
<organism evidence="1 2">
    <name type="scientific">Jeotgalibacillus campisalis</name>
    <dbReference type="NCBI Taxonomy" id="220754"/>
    <lineage>
        <taxon>Bacteria</taxon>
        <taxon>Bacillati</taxon>
        <taxon>Bacillota</taxon>
        <taxon>Bacilli</taxon>
        <taxon>Bacillales</taxon>
        <taxon>Caryophanaceae</taxon>
        <taxon>Jeotgalibacillus</taxon>
    </lineage>
</organism>
<dbReference type="Proteomes" id="UP000031972">
    <property type="component" value="Unassembled WGS sequence"/>
</dbReference>
<proteinExistence type="predicted"/>
<dbReference type="AlphaFoldDB" id="A0A0C2S2Y5"/>
<comment type="caution">
    <text evidence="1">The sequence shown here is derived from an EMBL/GenBank/DDBJ whole genome shotgun (WGS) entry which is preliminary data.</text>
</comment>
<gene>
    <name evidence="1" type="ORF">KR50_14050</name>
</gene>
<dbReference type="PATRIC" id="fig|220754.4.peg.1430"/>